<sequence length="671" mass="73706">MTNRLSLFACAVFVLSLSASALELPAIFSDHMVLQRGISVPVWGTAEPVQEVTVKLAGMEVQAIADEKGDWRVDLPAMVASFKPVVLTVEAGGSSGEAKKRFEDILVGEVWHCSGQSNMGWVVSNSANAKEEIAAADHPEIRLFRVPERALPEPDEMGEGQWKLCSPDTIGPFSAVAYYFGRKLQQDLDVPVGLVLTSWGGTPAEAFASRASLEAQPQLQDYVQRYDKDLDVLAEKRAGSPGWEELPTNHQDPGPDDTERLAAPDLDDRDWAQQSMPSGYSQNIFRRSDGVFWVRRKVTIPESWIGQSLELRLARIRQTDIAFVNGHEVGRTAGENPHYVQRNYTVPAEQVDTTELTIAVRIFDPGGLGGVFGSPAAMYIQPKGNAEERISLAGPWRLLNHVAMSPDAIRSGFELSWGPNHRPAHLFNAMIHPVAPFAHRGVIWYQGESNLGRHESYDTLMKKVIEDWRTLWDQPGEARETPFLAVQLANYTSPPAQPGESSWASLRDMQHTTAKTHPNTYLATAIDIGDAADIHPRNKQEVGRRLALIAERRVYGDESVVDQGPTFTVAEAAGESSPRTMRIHFDHAEGLATSNGETPRGFAVQVEADGKWVWAESAEIEGHSVLVHAPEGIEAPFAVRYGWANNPTDGPRGINLVNAAGLPAFPFQALQ</sequence>
<name>A0A7X0HA75_9BACT</name>
<dbReference type="SUPFAM" id="SSF52266">
    <property type="entry name" value="SGNH hydrolase"/>
    <property type="match status" value="1"/>
</dbReference>
<protein>
    <submittedName>
        <fullName evidence="5">Sialate O-acetylesterase</fullName>
        <ecNumber evidence="5">3.1.1.53</ecNumber>
    </submittedName>
</protein>
<proteinExistence type="predicted"/>
<evidence type="ECO:0000313" key="5">
    <source>
        <dbReference type="EMBL" id="MBB6430644.1"/>
    </source>
</evidence>
<gene>
    <name evidence="5" type="ORF">HNQ40_002450</name>
</gene>
<dbReference type="PANTHER" id="PTHR22901:SF0">
    <property type="entry name" value="SIALATE O-ACETYLESTERASE"/>
    <property type="match status" value="1"/>
</dbReference>
<dbReference type="EC" id="3.1.1.53" evidence="5"/>
<feature type="region of interest" description="Disordered" evidence="2">
    <location>
        <begin position="238"/>
        <end position="260"/>
    </location>
</feature>
<dbReference type="InterPro" id="IPR036514">
    <property type="entry name" value="SGNH_hydro_sf"/>
</dbReference>
<dbReference type="Gene3D" id="2.60.120.260">
    <property type="entry name" value="Galactose-binding domain-like"/>
    <property type="match status" value="1"/>
</dbReference>
<comment type="caution">
    <text evidence="5">The sequence shown here is derived from an EMBL/GenBank/DDBJ whole genome shotgun (WGS) entry which is preliminary data.</text>
</comment>
<dbReference type="AlphaFoldDB" id="A0A7X0HA75"/>
<dbReference type="GO" id="GO:0001681">
    <property type="term" value="F:sialate O-acetylesterase activity"/>
    <property type="evidence" value="ECO:0007669"/>
    <property type="project" value="UniProtKB-EC"/>
</dbReference>
<evidence type="ECO:0000313" key="6">
    <source>
        <dbReference type="Proteomes" id="UP000541810"/>
    </source>
</evidence>
<keyword evidence="6" id="KW-1185">Reference proteome</keyword>
<evidence type="ECO:0000256" key="3">
    <source>
        <dbReference type="SAM" id="SignalP"/>
    </source>
</evidence>
<reference evidence="5 6" key="1">
    <citation type="submission" date="2020-08" db="EMBL/GenBank/DDBJ databases">
        <title>Genomic Encyclopedia of Type Strains, Phase IV (KMG-IV): sequencing the most valuable type-strain genomes for metagenomic binning, comparative biology and taxonomic classification.</title>
        <authorList>
            <person name="Goeker M."/>
        </authorList>
    </citation>
    <scope>NUCLEOTIDE SEQUENCE [LARGE SCALE GENOMIC DNA]</scope>
    <source>
        <strain evidence="5 6">DSM 103725</strain>
    </source>
</reference>
<keyword evidence="1 5" id="KW-0378">Hydrolase</keyword>
<accession>A0A7X0HA75</accession>
<evidence type="ECO:0000256" key="1">
    <source>
        <dbReference type="ARBA" id="ARBA00022801"/>
    </source>
</evidence>
<dbReference type="Pfam" id="PF03629">
    <property type="entry name" value="SASA"/>
    <property type="match status" value="1"/>
</dbReference>
<feature type="chain" id="PRO_5030746072" evidence="3">
    <location>
        <begin position="22"/>
        <end position="671"/>
    </location>
</feature>
<feature type="domain" description="Sialate O-acetylesterase" evidence="4">
    <location>
        <begin position="412"/>
        <end position="547"/>
    </location>
</feature>
<dbReference type="GO" id="GO:0005975">
    <property type="term" value="P:carbohydrate metabolic process"/>
    <property type="evidence" value="ECO:0007669"/>
    <property type="project" value="TreeGrafter"/>
</dbReference>
<dbReference type="Proteomes" id="UP000541810">
    <property type="component" value="Unassembled WGS sequence"/>
</dbReference>
<dbReference type="Gene3D" id="3.40.50.1110">
    <property type="entry name" value="SGNH hydrolase"/>
    <property type="match status" value="2"/>
</dbReference>
<keyword evidence="3" id="KW-0732">Signal</keyword>
<dbReference type="InterPro" id="IPR005181">
    <property type="entry name" value="SASA"/>
</dbReference>
<evidence type="ECO:0000259" key="4">
    <source>
        <dbReference type="Pfam" id="PF03629"/>
    </source>
</evidence>
<dbReference type="InterPro" id="IPR008979">
    <property type="entry name" value="Galactose-bd-like_sf"/>
</dbReference>
<dbReference type="SUPFAM" id="SSF49785">
    <property type="entry name" value="Galactose-binding domain-like"/>
    <property type="match status" value="1"/>
</dbReference>
<organism evidence="5 6">
    <name type="scientific">Algisphaera agarilytica</name>
    <dbReference type="NCBI Taxonomy" id="1385975"/>
    <lineage>
        <taxon>Bacteria</taxon>
        <taxon>Pseudomonadati</taxon>
        <taxon>Planctomycetota</taxon>
        <taxon>Phycisphaerae</taxon>
        <taxon>Phycisphaerales</taxon>
        <taxon>Phycisphaeraceae</taxon>
        <taxon>Algisphaera</taxon>
    </lineage>
</organism>
<evidence type="ECO:0000256" key="2">
    <source>
        <dbReference type="SAM" id="MobiDB-lite"/>
    </source>
</evidence>
<feature type="signal peptide" evidence="3">
    <location>
        <begin position="1"/>
        <end position="21"/>
    </location>
</feature>
<dbReference type="PANTHER" id="PTHR22901">
    <property type="entry name" value="SIALATE O-ACETYLESTERASE"/>
    <property type="match status" value="1"/>
</dbReference>
<dbReference type="InterPro" id="IPR039329">
    <property type="entry name" value="SIAE"/>
</dbReference>
<dbReference type="RefSeq" id="WP_184678146.1">
    <property type="nucleotide sequence ID" value="NZ_JACHGY010000001.1"/>
</dbReference>
<dbReference type="EMBL" id="JACHGY010000001">
    <property type="protein sequence ID" value="MBB6430644.1"/>
    <property type="molecule type" value="Genomic_DNA"/>
</dbReference>